<keyword evidence="3" id="KW-1185">Reference proteome</keyword>
<dbReference type="OrthoDB" id="49334at2"/>
<dbReference type="STRING" id="1122195.SAMN02745164_01854"/>
<evidence type="ECO:0008006" key="4">
    <source>
        <dbReference type="Google" id="ProtNLM"/>
    </source>
</evidence>
<proteinExistence type="predicted"/>
<dbReference type="EMBL" id="FQUI01000038">
    <property type="protein sequence ID" value="SHF13513.1"/>
    <property type="molecule type" value="Genomic_DNA"/>
</dbReference>
<keyword evidence="1" id="KW-0812">Transmembrane</keyword>
<organism evidence="2 3">
    <name type="scientific">Marinitoga hydrogenitolerans (strain DSM 16785 / JCM 12826 / AT1271)</name>
    <dbReference type="NCBI Taxonomy" id="1122195"/>
    <lineage>
        <taxon>Bacteria</taxon>
        <taxon>Thermotogati</taxon>
        <taxon>Thermotogota</taxon>
        <taxon>Thermotogae</taxon>
        <taxon>Petrotogales</taxon>
        <taxon>Petrotogaceae</taxon>
        <taxon>Marinitoga</taxon>
    </lineage>
</organism>
<keyword evidence="1" id="KW-0472">Membrane</keyword>
<sequence length="252" mass="29541">MIRKQKDWGLIFITSLLIIIPMILAIVTSYTLYLKYKIRNLEVKINELKEVTQFDNEVNQDFKEKIYVDFKEIEKFLNIKPKGIIEREKIDLFYLIKKSKSSFQNNEIGGVTLLNGKDVFFQSINSLEHEKEYFLTKIATDLYSFYSETLNSDVQKVFTVQLRLYLTEENAFFTALTLRNAGLPVFVYKDRFQNSGKSYFAICSGLFADINEAKKYSEKIDEDRILQLTGLSVKDRFLKSFNLIGNKKNEEK</sequence>
<dbReference type="Proteomes" id="UP000184334">
    <property type="component" value="Unassembled WGS sequence"/>
</dbReference>
<name>A0A1M4Z619_MARH1</name>
<reference evidence="2" key="1">
    <citation type="submission" date="2016-11" db="EMBL/GenBank/DDBJ databases">
        <authorList>
            <person name="Varghese N."/>
            <person name="Submissions S."/>
        </authorList>
    </citation>
    <scope>NUCLEOTIDE SEQUENCE [LARGE SCALE GENOMIC DNA]</scope>
    <source>
        <strain evidence="2">DSM 16785</strain>
    </source>
</reference>
<comment type="caution">
    <text evidence="2">The sequence shown here is derived from an EMBL/GenBank/DDBJ whole genome shotgun (WGS) entry which is preliminary data.</text>
</comment>
<evidence type="ECO:0000313" key="2">
    <source>
        <dbReference type="EMBL" id="SHF13513.1"/>
    </source>
</evidence>
<gene>
    <name evidence="2" type="ORF">SAMN02745164_01854</name>
</gene>
<evidence type="ECO:0000256" key="1">
    <source>
        <dbReference type="SAM" id="Phobius"/>
    </source>
</evidence>
<evidence type="ECO:0000313" key="3">
    <source>
        <dbReference type="Proteomes" id="UP000184334"/>
    </source>
</evidence>
<protein>
    <recommendedName>
        <fullName evidence="4">SPOR domain-containing protein</fullName>
    </recommendedName>
</protein>
<accession>A0A1M4Z619</accession>
<feature type="transmembrane region" description="Helical" evidence="1">
    <location>
        <begin position="12"/>
        <end position="34"/>
    </location>
</feature>
<dbReference type="AlphaFoldDB" id="A0A1M4Z619"/>
<keyword evidence="1" id="KW-1133">Transmembrane helix</keyword>
<dbReference type="RefSeq" id="WP_072865665.1">
    <property type="nucleotide sequence ID" value="NZ_FQUI01000038.1"/>
</dbReference>